<dbReference type="EMBL" id="BMAR01000003">
    <property type="protein sequence ID" value="GFR42260.1"/>
    <property type="molecule type" value="Genomic_DNA"/>
</dbReference>
<gene>
    <name evidence="2" type="ORF">Agub_g3156</name>
</gene>
<evidence type="ECO:0000313" key="2">
    <source>
        <dbReference type="EMBL" id="GFR42260.1"/>
    </source>
</evidence>
<dbReference type="AlphaFoldDB" id="A0AAD3HJ44"/>
<comment type="caution">
    <text evidence="2">The sequence shown here is derived from an EMBL/GenBank/DDBJ whole genome shotgun (WGS) entry which is preliminary data.</text>
</comment>
<name>A0AAD3HJ44_9CHLO</name>
<protein>
    <submittedName>
        <fullName evidence="2">Uncharacterized protein</fullName>
    </submittedName>
</protein>
<accession>A0AAD3HJ44</accession>
<evidence type="ECO:0000313" key="3">
    <source>
        <dbReference type="Proteomes" id="UP001054857"/>
    </source>
</evidence>
<feature type="compositionally biased region" description="Basic and acidic residues" evidence="1">
    <location>
        <begin position="60"/>
        <end position="79"/>
    </location>
</feature>
<keyword evidence="3" id="KW-1185">Reference proteome</keyword>
<feature type="non-terminal residue" evidence="2">
    <location>
        <position position="132"/>
    </location>
</feature>
<organism evidence="2 3">
    <name type="scientific">Astrephomene gubernaculifera</name>
    <dbReference type="NCBI Taxonomy" id="47775"/>
    <lineage>
        <taxon>Eukaryota</taxon>
        <taxon>Viridiplantae</taxon>
        <taxon>Chlorophyta</taxon>
        <taxon>core chlorophytes</taxon>
        <taxon>Chlorophyceae</taxon>
        <taxon>CS clade</taxon>
        <taxon>Chlamydomonadales</taxon>
        <taxon>Astrephomenaceae</taxon>
        <taxon>Astrephomene</taxon>
    </lineage>
</organism>
<reference evidence="2 3" key="1">
    <citation type="journal article" date="2021" name="Sci. Rep.">
        <title>Genome sequencing of the multicellular alga Astrephomene provides insights into convergent evolution of germ-soma differentiation.</title>
        <authorList>
            <person name="Yamashita S."/>
            <person name="Yamamoto K."/>
            <person name="Matsuzaki R."/>
            <person name="Suzuki S."/>
            <person name="Yamaguchi H."/>
            <person name="Hirooka S."/>
            <person name="Minakuchi Y."/>
            <person name="Miyagishima S."/>
            <person name="Kawachi M."/>
            <person name="Toyoda A."/>
            <person name="Nozaki H."/>
        </authorList>
    </citation>
    <scope>NUCLEOTIDE SEQUENCE [LARGE SCALE GENOMIC DNA]</scope>
    <source>
        <strain evidence="2 3">NIES-4017</strain>
    </source>
</reference>
<feature type="non-terminal residue" evidence="2">
    <location>
        <position position="1"/>
    </location>
</feature>
<feature type="region of interest" description="Disordered" evidence="1">
    <location>
        <begin position="59"/>
        <end position="85"/>
    </location>
</feature>
<evidence type="ECO:0000256" key="1">
    <source>
        <dbReference type="SAM" id="MobiDB-lite"/>
    </source>
</evidence>
<sequence length="132" mass="15072">VCKMSFPMCDALARSLALLSAEPQRPTLCRPGWTRRWPLPLRWLRKHERQQLRSRLLRPLMDKDMPTRLHRGTERHRQDGVLPGRRNPKVAFIEWTRPIFPGGHWTPQMIELAGGISSLNPPTSPGSGAPPS</sequence>
<dbReference type="Proteomes" id="UP001054857">
    <property type="component" value="Unassembled WGS sequence"/>
</dbReference>
<proteinExistence type="predicted"/>